<dbReference type="RefSeq" id="WP_188697250.1">
    <property type="nucleotide sequence ID" value="NZ_BMIR01000021.1"/>
</dbReference>
<reference evidence="4" key="2">
    <citation type="submission" date="2020-09" db="EMBL/GenBank/DDBJ databases">
        <authorList>
            <person name="Sun Q."/>
            <person name="Zhou Y."/>
        </authorList>
    </citation>
    <scope>NUCLEOTIDE SEQUENCE</scope>
    <source>
        <strain evidence="4">CGMCC 1.15371</strain>
    </source>
</reference>
<name>A0A8J2YMC1_9BACL</name>
<dbReference type="GO" id="GO:0006508">
    <property type="term" value="P:proteolysis"/>
    <property type="evidence" value="ECO:0007669"/>
    <property type="project" value="InterPro"/>
</dbReference>
<comment type="caution">
    <text evidence="4">The sequence shown here is derived from an EMBL/GenBank/DDBJ whole genome shotgun (WGS) entry which is preliminary data.</text>
</comment>
<evidence type="ECO:0000313" key="5">
    <source>
        <dbReference type="Proteomes" id="UP000628775"/>
    </source>
</evidence>
<keyword evidence="4" id="KW-0378">Hydrolase</keyword>
<evidence type="ECO:0000256" key="1">
    <source>
        <dbReference type="SAM" id="MobiDB-lite"/>
    </source>
</evidence>
<dbReference type="SUPFAM" id="SSF55166">
    <property type="entry name" value="Hedgehog/DD-peptidase"/>
    <property type="match status" value="1"/>
</dbReference>
<dbReference type="AlphaFoldDB" id="A0A8J2YMC1"/>
<dbReference type="PANTHER" id="PTHR34385:SF1">
    <property type="entry name" value="PEPTIDOGLYCAN L-ALANYL-D-GLUTAMATE ENDOPEPTIDASE CWLK"/>
    <property type="match status" value="1"/>
</dbReference>
<accession>A0A8J2YMC1</accession>
<dbReference type="InterPro" id="IPR052179">
    <property type="entry name" value="DD-CPase-like"/>
</dbReference>
<organism evidence="4 5">
    <name type="scientific">Pullulanibacillus camelliae</name>
    <dbReference type="NCBI Taxonomy" id="1707096"/>
    <lineage>
        <taxon>Bacteria</taxon>
        <taxon>Bacillati</taxon>
        <taxon>Bacillota</taxon>
        <taxon>Bacilli</taxon>
        <taxon>Bacillales</taxon>
        <taxon>Sporolactobacillaceae</taxon>
        <taxon>Pullulanibacillus</taxon>
    </lineage>
</organism>
<dbReference type="EMBL" id="BMIR01000021">
    <property type="protein sequence ID" value="GGE52425.1"/>
    <property type="molecule type" value="Genomic_DNA"/>
</dbReference>
<dbReference type="GO" id="GO:0004180">
    <property type="term" value="F:carboxypeptidase activity"/>
    <property type="evidence" value="ECO:0007669"/>
    <property type="project" value="UniProtKB-KW"/>
</dbReference>
<dbReference type="CDD" id="cd14852">
    <property type="entry name" value="LD-carboxypeptidase"/>
    <property type="match status" value="1"/>
</dbReference>
<evidence type="ECO:0000256" key="2">
    <source>
        <dbReference type="SAM" id="SignalP"/>
    </source>
</evidence>
<keyword evidence="2" id="KW-0732">Signal</keyword>
<evidence type="ECO:0000259" key="3">
    <source>
        <dbReference type="Pfam" id="PF02557"/>
    </source>
</evidence>
<dbReference type="Proteomes" id="UP000628775">
    <property type="component" value="Unassembled WGS sequence"/>
</dbReference>
<feature type="chain" id="PRO_5038982961" evidence="2">
    <location>
        <begin position="24"/>
        <end position="273"/>
    </location>
</feature>
<dbReference type="PROSITE" id="PS51257">
    <property type="entry name" value="PROKAR_LIPOPROTEIN"/>
    <property type="match status" value="1"/>
</dbReference>
<gene>
    <name evidence="4" type="primary">yodJ</name>
    <name evidence="4" type="ORF">GCM10011391_34120</name>
</gene>
<keyword evidence="4" id="KW-0121">Carboxypeptidase</keyword>
<feature type="compositionally biased region" description="Basic and acidic residues" evidence="1">
    <location>
        <begin position="31"/>
        <end position="61"/>
    </location>
</feature>
<feature type="region of interest" description="Disordered" evidence="1">
    <location>
        <begin position="22"/>
        <end position="75"/>
    </location>
</feature>
<dbReference type="PANTHER" id="PTHR34385">
    <property type="entry name" value="D-ALANYL-D-ALANINE CARBOXYPEPTIDASE"/>
    <property type="match status" value="1"/>
</dbReference>
<keyword evidence="4" id="KW-0645">Protease</keyword>
<feature type="signal peptide" evidence="2">
    <location>
        <begin position="1"/>
        <end position="23"/>
    </location>
</feature>
<dbReference type="InterPro" id="IPR003709">
    <property type="entry name" value="VanY-like_core_dom"/>
</dbReference>
<dbReference type="Gene3D" id="3.30.1380.10">
    <property type="match status" value="1"/>
</dbReference>
<dbReference type="Pfam" id="PF02557">
    <property type="entry name" value="VanY"/>
    <property type="match status" value="1"/>
</dbReference>
<evidence type="ECO:0000313" key="4">
    <source>
        <dbReference type="EMBL" id="GGE52425.1"/>
    </source>
</evidence>
<dbReference type="InterPro" id="IPR058193">
    <property type="entry name" value="VanY/YodJ_core_dom"/>
</dbReference>
<protein>
    <submittedName>
        <fullName evidence="4">Putative carboxypeptidase YodJ</fullName>
    </submittedName>
</protein>
<feature type="domain" description="D-alanyl-D-alanine carboxypeptidase-like core" evidence="3">
    <location>
        <begin position="119"/>
        <end position="252"/>
    </location>
</feature>
<proteinExistence type="predicted"/>
<keyword evidence="5" id="KW-1185">Reference proteome</keyword>
<sequence>MKIIKIVALCLGVLLLIAGCSSDKSSQSEQKQSEKKTEQNKTESPADKGSSEKKADKKSQENKQPTPVKRDKDGLIIDQNPESLLVLVNKTHKLPDGYVPPNLVYPDVRFPYSDMIEKRQVRSVTAKALKQLFKAADQAGYKLYGESGYRSYDRQVNIYNGNVDKYGAAKASTISAHPGTSEHQTGLAIDITSQEMLDNNSADPLVEKFGDTAAGKWVAANAHKYGFIIRYPKGKEQITGYEYEPWHIRYVGVKVATDIYNHGWTLEEYLQHQ</sequence>
<reference evidence="4" key="1">
    <citation type="journal article" date="2014" name="Int. J. Syst. Evol. Microbiol.">
        <title>Complete genome sequence of Corynebacterium casei LMG S-19264T (=DSM 44701T), isolated from a smear-ripened cheese.</title>
        <authorList>
            <consortium name="US DOE Joint Genome Institute (JGI-PGF)"/>
            <person name="Walter F."/>
            <person name="Albersmeier A."/>
            <person name="Kalinowski J."/>
            <person name="Ruckert C."/>
        </authorList>
    </citation>
    <scope>NUCLEOTIDE SEQUENCE</scope>
    <source>
        <strain evidence="4">CGMCC 1.15371</strain>
    </source>
</reference>
<dbReference type="InterPro" id="IPR009045">
    <property type="entry name" value="Zn_M74/Hedgehog-like"/>
</dbReference>